<dbReference type="AlphaFoldDB" id="A0A8H4QIU0"/>
<gene>
    <name evidence="2" type="ORF">D9613_004531</name>
</gene>
<sequence>MARAIDEWKDIILSQLPYTSHCTENATCSPCKEISALEAQIHESISNLQTLLQRHRNKKTELNYTHSGIVRRLPPEVMSNIFEFRCAEAVWDHTETQFYYWVAFTPLRLGRVCRTWRQIAWNTPQLWTSLAILDWFFTRPNRVSLLVEWISRSKTLPLSIYIKGHKPENYIDQGPPESHRPVLDALAESSARWRHLFLRLPTEYLRYLFQPAQDLSRVNTIQLDDYLSLSPFNADPKLFRGAIPSPRHVSLYSASLKVLNIDWSRLVQLKANSLRIDDCLHIFRSAPLIEQCELEDVVCRRWYDSSPPPVFHENLKILSVQFIDSENDTFFSAITLPKLTYFSFSYRARQGGNPDLHQFFQRSTPPLQKLELCNMKLSYEEMEALVQAVPTVSHLHLTMPAELYDHDEKKTFRDPFFLRLAQSPSDILPCLHTLEFSFSYDDRDRIKIPWKCIPGVVAPLLADENNPNGSSRPLRTFKFNHIYYTMQDNVIPRSVRTRILALRQKGAEIYYRDDLIEESNVFKESVQPTNVRSSARLKKTTA</sequence>
<dbReference type="Gene3D" id="3.80.10.10">
    <property type="entry name" value="Ribonuclease Inhibitor"/>
    <property type="match status" value="1"/>
</dbReference>
<comment type="caution">
    <text evidence="2">The sequence shown here is derived from an EMBL/GenBank/DDBJ whole genome shotgun (WGS) entry which is preliminary data.</text>
</comment>
<dbReference type="Gene3D" id="1.20.1280.50">
    <property type="match status" value="1"/>
</dbReference>
<dbReference type="Pfam" id="PF12937">
    <property type="entry name" value="F-box-like"/>
    <property type="match status" value="1"/>
</dbReference>
<protein>
    <recommendedName>
        <fullName evidence="1">F-box domain-containing protein</fullName>
    </recommendedName>
</protein>
<dbReference type="SUPFAM" id="SSF81383">
    <property type="entry name" value="F-box domain"/>
    <property type="match status" value="1"/>
</dbReference>
<dbReference type="InterPro" id="IPR036047">
    <property type="entry name" value="F-box-like_dom_sf"/>
</dbReference>
<organism evidence="2 3">
    <name type="scientific">Agrocybe pediades</name>
    <dbReference type="NCBI Taxonomy" id="84607"/>
    <lineage>
        <taxon>Eukaryota</taxon>
        <taxon>Fungi</taxon>
        <taxon>Dikarya</taxon>
        <taxon>Basidiomycota</taxon>
        <taxon>Agaricomycotina</taxon>
        <taxon>Agaricomycetes</taxon>
        <taxon>Agaricomycetidae</taxon>
        <taxon>Agaricales</taxon>
        <taxon>Agaricineae</taxon>
        <taxon>Strophariaceae</taxon>
        <taxon>Agrocybe</taxon>
    </lineage>
</organism>
<dbReference type="EMBL" id="JAACJL010000057">
    <property type="protein sequence ID" value="KAF4611586.1"/>
    <property type="molecule type" value="Genomic_DNA"/>
</dbReference>
<evidence type="ECO:0000313" key="3">
    <source>
        <dbReference type="Proteomes" id="UP000521872"/>
    </source>
</evidence>
<evidence type="ECO:0000313" key="2">
    <source>
        <dbReference type="EMBL" id="KAF4611586.1"/>
    </source>
</evidence>
<dbReference type="InterPro" id="IPR001810">
    <property type="entry name" value="F-box_dom"/>
</dbReference>
<dbReference type="InterPro" id="IPR032675">
    <property type="entry name" value="LRR_dom_sf"/>
</dbReference>
<reference evidence="2 3" key="1">
    <citation type="submission" date="2019-12" db="EMBL/GenBank/DDBJ databases">
        <authorList>
            <person name="Floudas D."/>
            <person name="Bentzer J."/>
            <person name="Ahren D."/>
            <person name="Johansson T."/>
            <person name="Persson P."/>
            <person name="Tunlid A."/>
        </authorList>
    </citation>
    <scope>NUCLEOTIDE SEQUENCE [LARGE SCALE GENOMIC DNA]</scope>
    <source>
        <strain evidence="2 3">CBS 102.39</strain>
    </source>
</reference>
<evidence type="ECO:0000259" key="1">
    <source>
        <dbReference type="Pfam" id="PF12937"/>
    </source>
</evidence>
<keyword evidence="3" id="KW-1185">Reference proteome</keyword>
<feature type="domain" description="F-box" evidence="1">
    <location>
        <begin position="71"/>
        <end position="131"/>
    </location>
</feature>
<proteinExistence type="predicted"/>
<name>A0A8H4QIU0_9AGAR</name>
<dbReference type="Proteomes" id="UP000521872">
    <property type="component" value="Unassembled WGS sequence"/>
</dbReference>
<accession>A0A8H4QIU0</accession>